<protein>
    <submittedName>
        <fullName evidence="1">Uncharacterized protein</fullName>
    </submittedName>
</protein>
<accession>A0A0U1ZDQ4</accession>
<evidence type="ECO:0000313" key="2">
    <source>
        <dbReference type="Proteomes" id="UP000223875"/>
    </source>
</evidence>
<dbReference type="GeneID" id="54975102"/>
<name>A0A0U1ZDQ4_9CAUD</name>
<dbReference type="RefSeq" id="YP_009785056.1">
    <property type="nucleotide sequence ID" value="NC_047751.1"/>
</dbReference>
<sequence length="65" mass="7210">MSQFVIMSAFRQGLSQEENLKRHHALDATLGRGIELFAAAEGRTVDSLYREAQNIAATEYGRGLI</sequence>
<proteinExistence type="predicted"/>
<dbReference type="KEGG" id="vg:54975102"/>
<organism evidence="1 2">
    <name type="scientific">Ralstonia phage phiITL-1</name>
    <dbReference type="NCBI Taxonomy" id="1597967"/>
    <lineage>
        <taxon>Viruses</taxon>
        <taxon>Duplodnaviria</taxon>
        <taxon>Heunggongvirae</taxon>
        <taxon>Uroviricota</taxon>
        <taxon>Caudoviricetes</taxon>
        <taxon>Autographivirales</taxon>
        <taxon>Autotranscriptaviridae</taxon>
        <taxon>Serkorvirus</taxon>
        <taxon>Serkorvirus ITL1</taxon>
    </lineage>
</organism>
<dbReference type="Proteomes" id="UP000223875">
    <property type="component" value="Segment"/>
</dbReference>
<keyword evidence="2" id="KW-1185">Reference proteome</keyword>
<dbReference type="EMBL" id="KP343639">
    <property type="protein sequence ID" value="AJT60803.1"/>
    <property type="molecule type" value="Genomic_DNA"/>
</dbReference>
<evidence type="ECO:0000313" key="1">
    <source>
        <dbReference type="EMBL" id="AJT60803.1"/>
    </source>
</evidence>
<reference evidence="1 2" key="1">
    <citation type="submission" date="2015-01" db="EMBL/GenBank/DDBJ databases">
        <title>Genomic characterization of bacteriophage ITL-1, lytic for Rasltonia solanacearum.</title>
        <authorList>
            <person name="Hernandez-Romano J."/>
            <person name="Martinez-Barnetche J."/>
            <person name="Tellez-Sosa J.M."/>
            <person name="Gomez-Barreto R.E."/>
            <person name="Teran-Leon I."/>
            <person name="Serrano-Plancarte R."/>
            <person name="Zavala-Padilla G."/>
            <person name="Estrada-Carrillo M."/>
        </authorList>
    </citation>
    <scope>NUCLEOTIDE SEQUENCE [LARGE SCALE GENOMIC DNA]</scope>
</reference>